<dbReference type="AlphaFoldDB" id="A0A1F7WN71"/>
<evidence type="ECO:0000256" key="2">
    <source>
        <dbReference type="SAM" id="SignalP"/>
    </source>
</evidence>
<evidence type="ECO:0008006" key="5">
    <source>
        <dbReference type="Google" id="ProtNLM"/>
    </source>
</evidence>
<proteinExistence type="predicted"/>
<gene>
    <name evidence="3" type="ORF">A2008_02910</name>
</gene>
<feature type="chain" id="PRO_5009533512" description="DUF5667 domain-containing protein" evidence="2">
    <location>
        <begin position="21"/>
        <end position="362"/>
    </location>
</feature>
<keyword evidence="1" id="KW-0175">Coiled coil</keyword>
<organism evidence="3 4">
    <name type="scientific">Candidatus Wallbacteria bacterium GWC2_49_35</name>
    <dbReference type="NCBI Taxonomy" id="1817813"/>
    <lineage>
        <taxon>Bacteria</taxon>
        <taxon>Candidatus Walliibacteriota</taxon>
    </lineage>
</organism>
<reference evidence="3 4" key="1">
    <citation type="journal article" date="2016" name="Nat. Commun.">
        <title>Thousands of microbial genomes shed light on interconnected biogeochemical processes in an aquifer system.</title>
        <authorList>
            <person name="Anantharaman K."/>
            <person name="Brown C.T."/>
            <person name="Hug L.A."/>
            <person name="Sharon I."/>
            <person name="Castelle C.J."/>
            <person name="Probst A.J."/>
            <person name="Thomas B.C."/>
            <person name="Singh A."/>
            <person name="Wilkins M.J."/>
            <person name="Karaoz U."/>
            <person name="Brodie E.L."/>
            <person name="Williams K.H."/>
            <person name="Hubbard S.S."/>
            <person name="Banfield J.F."/>
        </authorList>
    </citation>
    <scope>NUCLEOTIDE SEQUENCE [LARGE SCALE GENOMIC DNA]</scope>
</reference>
<protein>
    <recommendedName>
        <fullName evidence="5">DUF5667 domain-containing protein</fullName>
    </recommendedName>
</protein>
<dbReference type="EMBL" id="MGFH01000161">
    <property type="protein sequence ID" value="OGM03568.1"/>
    <property type="molecule type" value="Genomic_DNA"/>
</dbReference>
<sequence>MSKKIFAALAWVFLSFSILSGTPAVSYAQRTPVAAPAAVSESSLFATADIALLYATHPEMTYYDPTAGLFIKPLKPAGKNEDLPAQIAARRAQFKSAYENSSRELNELVSGIKSLNEEIKTINKRMAHELKPAAEKYDALIDAAADELVKSELLFKKNRELKAIEAKYNIEIGAANAKLSDTIASYDKLYLSLLKIYYLTPEETAKKFETINGEIISAVKAAAEKNGVRAVINYNLFSTEVKKISAAEIGVNEKFARVLEFENIMDNDPDYSKISNAINIFNEDSLKKSDDESITNPAHLEILHGLYKQNYSQFASDLLSSKNLVRKIPKVKEFISQPVIFGGFDITGQAVKELFKINGAVK</sequence>
<accession>A0A1F7WN71</accession>
<name>A0A1F7WN71_9BACT</name>
<evidence type="ECO:0000313" key="4">
    <source>
        <dbReference type="Proteomes" id="UP000178735"/>
    </source>
</evidence>
<dbReference type="STRING" id="1817813.A2008_02910"/>
<evidence type="ECO:0000313" key="3">
    <source>
        <dbReference type="EMBL" id="OGM03568.1"/>
    </source>
</evidence>
<evidence type="ECO:0000256" key="1">
    <source>
        <dbReference type="SAM" id="Coils"/>
    </source>
</evidence>
<feature type="coiled-coil region" evidence="1">
    <location>
        <begin position="98"/>
        <end position="125"/>
    </location>
</feature>
<keyword evidence="2" id="KW-0732">Signal</keyword>
<dbReference type="Proteomes" id="UP000178735">
    <property type="component" value="Unassembled WGS sequence"/>
</dbReference>
<feature type="signal peptide" evidence="2">
    <location>
        <begin position="1"/>
        <end position="20"/>
    </location>
</feature>
<comment type="caution">
    <text evidence="3">The sequence shown here is derived from an EMBL/GenBank/DDBJ whole genome shotgun (WGS) entry which is preliminary data.</text>
</comment>